<dbReference type="RefSeq" id="WP_205088494.1">
    <property type="nucleotide sequence ID" value="NZ_JACJLA010000028.1"/>
</dbReference>
<dbReference type="InterPro" id="IPR036259">
    <property type="entry name" value="MFS_trans_sf"/>
</dbReference>
<keyword evidence="2" id="KW-0813">Transport</keyword>
<evidence type="ECO:0000256" key="1">
    <source>
        <dbReference type="ARBA" id="ARBA00004651"/>
    </source>
</evidence>
<keyword evidence="9" id="KW-1185">Reference proteome</keyword>
<dbReference type="EMBL" id="JACJLA010000028">
    <property type="protein sequence ID" value="MBM6913641.1"/>
    <property type="molecule type" value="Genomic_DNA"/>
</dbReference>
<evidence type="ECO:0000313" key="8">
    <source>
        <dbReference type="EMBL" id="MBM6913641.1"/>
    </source>
</evidence>
<evidence type="ECO:0000256" key="4">
    <source>
        <dbReference type="ARBA" id="ARBA00022989"/>
    </source>
</evidence>
<evidence type="ECO:0000256" key="5">
    <source>
        <dbReference type="ARBA" id="ARBA00023136"/>
    </source>
</evidence>
<feature type="transmembrane region" description="Helical" evidence="6">
    <location>
        <begin position="52"/>
        <end position="73"/>
    </location>
</feature>
<comment type="caution">
    <text evidence="8">The sequence shown here is derived from an EMBL/GenBank/DDBJ whole genome shotgun (WGS) entry which is preliminary data.</text>
</comment>
<organism evidence="8 9">
    <name type="scientific">Veillonella magna</name>
    <dbReference type="NCBI Taxonomy" id="464322"/>
    <lineage>
        <taxon>Bacteria</taxon>
        <taxon>Bacillati</taxon>
        <taxon>Bacillota</taxon>
        <taxon>Negativicutes</taxon>
        <taxon>Veillonellales</taxon>
        <taxon>Veillonellaceae</taxon>
        <taxon>Veillonella</taxon>
    </lineage>
</organism>
<proteinExistence type="predicted"/>
<feature type="transmembrane region" description="Helical" evidence="6">
    <location>
        <begin position="272"/>
        <end position="293"/>
    </location>
</feature>
<evidence type="ECO:0000256" key="3">
    <source>
        <dbReference type="ARBA" id="ARBA00022692"/>
    </source>
</evidence>
<dbReference type="PANTHER" id="PTHR11662:SF333">
    <property type="entry name" value="D-GALACTONATE TRANSPORTER"/>
    <property type="match status" value="1"/>
</dbReference>
<feature type="transmembrane region" description="Helical" evidence="6">
    <location>
        <begin position="433"/>
        <end position="454"/>
    </location>
</feature>
<dbReference type="Pfam" id="PF07690">
    <property type="entry name" value="MFS_1"/>
    <property type="match status" value="1"/>
</dbReference>
<dbReference type="PIRSF" id="PIRSF002808">
    <property type="entry name" value="Hexose_phosphate_transp"/>
    <property type="match status" value="1"/>
</dbReference>
<dbReference type="InterPro" id="IPR011701">
    <property type="entry name" value="MFS"/>
</dbReference>
<dbReference type="SUPFAM" id="SSF103473">
    <property type="entry name" value="MFS general substrate transporter"/>
    <property type="match status" value="1"/>
</dbReference>
<feature type="transmembrane region" description="Helical" evidence="6">
    <location>
        <begin position="407"/>
        <end position="427"/>
    </location>
</feature>
<keyword evidence="4 6" id="KW-1133">Transmembrane helix</keyword>
<gene>
    <name evidence="8" type="ORF">H6A01_09980</name>
</gene>
<dbReference type="PANTHER" id="PTHR11662">
    <property type="entry name" value="SOLUTE CARRIER FAMILY 17"/>
    <property type="match status" value="1"/>
</dbReference>
<dbReference type="Proteomes" id="UP000707138">
    <property type="component" value="Unassembled WGS sequence"/>
</dbReference>
<reference evidence="8 9" key="1">
    <citation type="journal article" date="2021" name="Sci. Rep.">
        <title>The distribution of antibiotic resistance genes in chicken gut microbiota commensals.</title>
        <authorList>
            <person name="Juricova H."/>
            <person name="Matiasovicova J."/>
            <person name="Kubasova T."/>
            <person name="Cejkova D."/>
            <person name="Rychlik I."/>
        </authorList>
    </citation>
    <scope>NUCLEOTIDE SEQUENCE [LARGE SCALE GENOMIC DNA]</scope>
    <source>
        <strain evidence="8 9">An537</strain>
    </source>
</reference>
<evidence type="ECO:0000259" key="7">
    <source>
        <dbReference type="PROSITE" id="PS50850"/>
    </source>
</evidence>
<feature type="transmembrane region" description="Helical" evidence="6">
    <location>
        <begin position="80"/>
        <end position="103"/>
    </location>
</feature>
<feature type="transmembrane region" description="Helical" evidence="6">
    <location>
        <begin position="370"/>
        <end position="395"/>
    </location>
</feature>
<dbReference type="Gene3D" id="1.20.1250.20">
    <property type="entry name" value="MFS general substrate transporter like domains"/>
    <property type="match status" value="2"/>
</dbReference>
<dbReference type="PROSITE" id="PS50850">
    <property type="entry name" value="MFS"/>
    <property type="match status" value="1"/>
</dbReference>
<feature type="domain" description="Major facilitator superfamily (MFS) profile" evidence="7">
    <location>
        <begin position="15"/>
        <end position="459"/>
    </location>
</feature>
<dbReference type="InterPro" id="IPR050382">
    <property type="entry name" value="MFS_Na/Anion_cotransporter"/>
</dbReference>
<keyword evidence="3 6" id="KW-0812">Transmembrane</keyword>
<feature type="transmembrane region" description="Helical" evidence="6">
    <location>
        <begin position="346"/>
        <end position="364"/>
    </location>
</feature>
<feature type="transmembrane region" description="Helical" evidence="6">
    <location>
        <begin position="157"/>
        <end position="186"/>
    </location>
</feature>
<evidence type="ECO:0000313" key="9">
    <source>
        <dbReference type="Proteomes" id="UP000707138"/>
    </source>
</evidence>
<sequence>MKSVKEMPTKRRWFMLFLLCLVIGINYLDRGNLAVAAPVMQKELGLSTATMGILFSAFAWSYAFCLPFAGALLDKIGPRILMTIALVGWSAATFAMGLVSQLWNLIAVRLGLGFFESPIMPSNIKCVAVWFPDRERALAVGAYTATEYVALGVLTPVLAWILVTFGWEMIFFVTGVIGFVIGGIWYKWYRSPGDSAEVNDAEWQYMKAGGALLGGETGKRPGIVRPDTNDSVNAHSNPVASSTKISGKGEKNETTSLTQWQATKKLITNRRLIGMFLGQFSIMTTLFFFLTWFPSYLVTEKGLTILKSGFYAMFPFLVAIAGSLIGGKWSDSMLDSGKSKTLARKLPIILGFLLSTVIVAANYVDSIPVIIAFMAVAFFGQAMASTVTGALLSDLAPAGYLGVSGGLLNFFANLGSATCPLVIGFIVDGTGSFAYALAYVGAVALCGVIGYTLVLTKVERISI</sequence>
<comment type="subcellular location">
    <subcellularLocation>
        <location evidence="1">Cell membrane</location>
        <topology evidence="1">Multi-pass membrane protein</topology>
    </subcellularLocation>
</comment>
<accession>A0ABS2GHI9</accession>
<evidence type="ECO:0000256" key="6">
    <source>
        <dbReference type="SAM" id="Phobius"/>
    </source>
</evidence>
<dbReference type="InterPro" id="IPR020846">
    <property type="entry name" value="MFS_dom"/>
</dbReference>
<evidence type="ECO:0000256" key="2">
    <source>
        <dbReference type="ARBA" id="ARBA00022448"/>
    </source>
</evidence>
<keyword evidence="5 6" id="KW-0472">Membrane</keyword>
<dbReference type="CDD" id="cd17319">
    <property type="entry name" value="MFS_ExuT_GudP_like"/>
    <property type="match status" value="1"/>
</dbReference>
<protein>
    <submittedName>
        <fullName evidence="8">MFS transporter</fullName>
    </submittedName>
</protein>
<name>A0ABS2GHI9_9FIRM</name>
<feature type="transmembrane region" description="Helical" evidence="6">
    <location>
        <begin position="305"/>
        <end position="325"/>
    </location>
</feature>
<dbReference type="InterPro" id="IPR000849">
    <property type="entry name" value="Sugar_P_transporter"/>
</dbReference>